<dbReference type="InterPro" id="IPR057326">
    <property type="entry name" value="KR_dom"/>
</dbReference>
<dbReference type="OrthoDB" id="7064009at2"/>
<gene>
    <name evidence="10" type="primary">dhbA</name>
    <name evidence="10" type="ORF">GJA_3085</name>
</gene>
<feature type="domain" description="Ketoreductase" evidence="9">
    <location>
        <begin position="6"/>
        <end position="146"/>
    </location>
</feature>
<dbReference type="Proteomes" id="UP000027604">
    <property type="component" value="Chromosome I"/>
</dbReference>
<dbReference type="NCBIfam" id="NF006074">
    <property type="entry name" value="PRK08220.1"/>
    <property type="match status" value="1"/>
</dbReference>
<dbReference type="InterPro" id="IPR020904">
    <property type="entry name" value="Sc_DH/Rdtase_CS"/>
</dbReference>
<dbReference type="InterPro" id="IPR002347">
    <property type="entry name" value="SDR_fam"/>
</dbReference>
<dbReference type="STRING" id="1349767.GJA_3085"/>
<dbReference type="KEGG" id="jag:GJA_3085"/>
<dbReference type="HOGENOM" id="CLU_010194_1_0_4"/>
<evidence type="ECO:0000256" key="7">
    <source>
        <dbReference type="ARBA" id="ARBA00067530"/>
    </source>
</evidence>
<keyword evidence="11" id="KW-1185">Reference proteome</keyword>
<evidence type="ECO:0000256" key="1">
    <source>
        <dbReference type="ARBA" id="ARBA00004924"/>
    </source>
</evidence>
<dbReference type="PANTHER" id="PTHR42760:SF115">
    <property type="entry name" value="3-OXOACYL-[ACYL-CARRIER-PROTEIN] REDUCTASE FABG"/>
    <property type="match status" value="1"/>
</dbReference>
<dbReference type="PRINTS" id="PR01397">
    <property type="entry name" value="DHBDHDRGNASE"/>
</dbReference>
<keyword evidence="3 10" id="KW-0560">Oxidoreductase</keyword>
<dbReference type="GO" id="GO:0019290">
    <property type="term" value="P:siderophore biosynthetic process"/>
    <property type="evidence" value="ECO:0007669"/>
    <property type="project" value="InterPro"/>
</dbReference>
<proteinExistence type="inferred from homology"/>
<dbReference type="SMART" id="SM00822">
    <property type="entry name" value="PKS_KR"/>
    <property type="match status" value="1"/>
</dbReference>
<evidence type="ECO:0000256" key="6">
    <source>
        <dbReference type="ARBA" id="ARBA00066334"/>
    </source>
</evidence>
<dbReference type="InterPro" id="IPR003560">
    <property type="entry name" value="DHB_DH"/>
</dbReference>
<dbReference type="AlphaFoldDB" id="W0V753"/>
<name>W0V753_9BURK</name>
<reference evidence="10 11" key="1">
    <citation type="journal article" date="2015" name="Genome Announc.">
        <title>Genome Sequence of Mushroom Soft-Rot Pathogen Janthinobacterium agaricidamnosum.</title>
        <authorList>
            <person name="Graupner K."/>
            <person name="Lackner G."/>
            <person name="Hertweck C."/>
        </authorList>
    </citation>
    <scope>NUCLEOTIDE SEQUENCE [LARGE SCALE GENOMIC DNA]</scope>
    <source>
        <strain evidence="11">NBRC 102515 / DSM 9628</strain>
    </source>
</reference>
<dbReference type="InterPro" id="IPR036291">
    <property type="entry name" value="NAD(P)-bd_dom_sf"/>
</dbReference>
<evidence type="ECO:0000256" key="5">
    <source>
        <dbReference type="ARBA" id="ARBA00052874"/>
    </source>
</evidence>
<dbReference type="EMBL" id="HG322949">
    <property type="protein sequence ID" value="CDG83711.1"/>
    <property type="molecule type" value="Genomic_DNA"/>
</dbReference>
<evidence type="ECO:0000256" key="4">
    <source>
        <dbReference type="ARBA" id="ARBA00023027"/>
    </source>
</evidence>
<keyword evidence="4" id="KW-0520">NAD</keyword>
<evidence type="ECO:0000256" key="3">
    <source>
        <dbReference type="ARBA" id="ARBA00023002"/>
    </source>
</evidence>
<dbReference type="GO" id="GO:0008667">
    <property type="term" value="F:2,3-dihydro-2,3-dihydroxybenzoate dehydrogenase activity"/>
    <property type="evidence" value="ECO:0007669"/>
    <property type="project" value="UniProtKB-UniRule"/>
</dbReference>
<evidence type="ECO:0000259" key="9">
    <source>
        <dbReference type="SMART" id="SM00822"/>
    </source>
</evidence>
<dbReference type="FunFam" id="3.40.50.720:FF:000160">
    <property type="entry name" value="2,3-dihydro-2,3-dihydroxybenzoate dehydrogenase"/>
    <property type="match status" value="1"/>
</dbReference>
<sequence>MEFQGKVVLISGAAQGIGAAVAQAMSLQGARLALFDVQPAALEQQAQALAGSGAPLLALAVDVADSAAVNAAVARVEQELGPVEVLVNAAGILRPGAALDCSDADWERTFSVNVGGVFRLCRAVASRMVPRRRGVIVTVASNASAVPRQQMAAYAASKAASAHFTRCLGLELAPHGIRCNVVSPGSTDTAMQRQLWTSDAHKQAIIDGSLQQFRLGIPLRRIADAADIADAVMFMASERARHITMHELCVDGGATLGA</sequence>
<dbReference type="PANTHER" id="PTHR42760">
    <property type="entry name" value="SHORT-CHAIN DEHYDROGENASES/REDUCTASES FAMILY MEMBER"/>
    <property type="match status" value="1"/>
</dbReference>
<accession>W0V753</accession>
<dbReference type="PATRIC" id="fig|1349767.4.peg.4896"/>
<dbReference type="EC" id="1.3.1.28" evidence="6 8"/>
<comment type="catalytic activity">
    <reaction evidence="5">
        <text>(2S,3S)-2,3-dihydroxy-2,3-dihydrobenzoate + NAD(+) = 2,3-dihydroxybenzoate + NADH + H(+)</text>
        <dbReference type="Rhea" id="RHEA:23824"/>
        <dbReference type="ChEBI" id="CHEBI:15378"/>
        <dbReference type="ChEBI" id="CHEBI:36654"/>
        <dbReference type="ChEBI" id="CHEBI:57540"/>
        <dbReference type="ChEBI" id="CHEBI:57945"/>
        <dbReference type="ChEBI" id="CHEBI:58764"/>
        <dbReference type="EC" id="1.3.1.28"/>
    </reaction>
</comment>
<protein>
    <recommendedName>
        <fullName evidence="7 8">2,3-dihydro-2,3-dihydroxybenzoate dehydrogenase</fullName>
        <ecNumber evidence="6 8">1.3.1.28</ecNumber>
    </recommendedName>
</protein>
<evidence type="ECO:0000313" key="10">
    <source>
        <dbReference type="EMBL" id="CDG83711.1"/>
    </source>
</evidence>
<organism evidence="10 11">
    <name type="scientific">Janthinobacterium agaricidamnosum NBRC 102515 = DSM 9628</name>
    <dbReference type="NCBI Taxonomy" id="1349767"/>
    <lineage>
        <taxon>Bacteria</taxon>
        <taxon>Pseudomonadati</taxon>
        <taxon>Pseudomonadota</taxon>
        <taxon>Betaproteobacteria</taxon>
        <taxon>Burkholderiales</taxon>
        <taxon>Oxalobacteraceae</taxon>
        <taxon>Janthinobacterium</taxon>
    </lineage>
</organism>
<evidence type="ECO:0000256" key="2">
    <source>
        <dbReference type="ARBA" id="ARBA00006484"/>
    </source>
</evidence>
<dbReference type="PROSITE" id="PS00061">
    <property type="entry name" value="ADH_SHORT"/>
    <property type="match status" value="1"/>
</dbReference>
<dbReference type="eggNOG" id="COG1028">
    <property type="taxonomic scope" value="Bacteria"/>
</dbReference>
<dbReference type="PRINTS" id="PR00080">
    <property type="entry name" value="SDRFAMILY"/>
</dbReference>
<dbReference type="GO" id="GO:0016616">
    <property type="term" value="F:oxidoreductase activity, acting on the CH-OH group of donors, NAD or NADP as acceptor"/>
    <property type="evidence" value="ECO:0007669"/>
    <property type="project" value="UniProtKB-ARBA"/>
</dbReference>
<evidence type="ECO:0000256" key="8">
    <source>
        <dbReference type="NCBIfam" id="TIGR04316"/>
    </source>
</evidence>
<dbReference type="NCBIfam" id="TIGR04316">
    <property type="entry name" value="dhbA_paeA"/>
    <property type="match status" value="1"/>
</dbReference>
<comment type="similarity">
    <text evidence="2">Belongs to the short-chain dehydrogenases/reductases (SDR) family.</text>
</comment>
<dbReference type="Gene3D" id="3.40.50.720">
    <property type="entry name" value="NAD(P)-binding Rossmann-like Domain"/>
    <property type="match status" value="1"/>
</dbReference>
<evidence type="ECO:0000313" key="11">
    <source>
        <dbReference type="Proteomes" id="UP000027604"/>
    </source>
</evidence>
<dbReference type="SUPFAM" id="SSF51735">
    <property type="entry name" value="NAD(P)-binding Rossmann-fold domains"/>
    <property type="match status" value="1"/>
</dbReference>
<dbReference type="Pfam" id="PF13561">
    <property type="entry name" value="adh_short_C2"/>
    <property type="match status" value="1"/>
</dbReference>
<comment type="pathway">
    <text evidence="1">Siderophore biosynthesis.</text>
</comment>